<evidence type="ECO:0000256" key="5">
    <source>
        <dbReference type="RuleBase" id="RU361277"/>
    </source>
</evidence>
<comment type="similarity">
    <text evidence="5">Belongs to the zinc-containing alcohol dehydrogenase family.</text>
</comment>
<dbReference type="GO" id="GO:0016491">
    <property type="term" value="F:oxidoreductase activity"/>
    <property type="evidence" value="ECO:0007669"/>
    <property type="project" value="UniProtKB-KW"/>
</dbReference>
<dbReference type="PROSITE" id="PS00059">
    <property type="entry name" value="ADH_ZINC"/>
    <property type="match status" value="1"/>
</dbReference>
<dbReference type="PANTHER" id="PTHR43401">
    <property type="entry name" value="L-THREONINE 3-DEHYDROGENASE"/>
    <property type="match status" value="1"/>
</dbReference>
<accession>A0A0R2NYD1</accession>
<dbReference type="Gene3D" id="3.90.180.10">
    <property type="entry name" value="Medium-chain alcohol dehydrogenases, catalytic domain"/>
    <property type="match status" value="1"/>
</dbReference>
<comment type="caution">
    <text evidence="7">The sequence shown here is derived from an EMBL/GenBank/DDBJ whole genome shotgun (WGS) entry which is preliminary data.</text>
</comment>
<evidence type="ECO:0000259" key="6">
    <source>
        <dbReference type="SMART" id="SM00829"/>
    </source>
</evidence>
<name>A0A0R2NYD1_9ACTN</name>
<dbReference type="SUPFAM" id="SSF51735">
    <property type="entry name" value="NAD(P)-binding Rossmann-fold domains"/>
    <property type="match status" value="1"/>
</dbReference>
<dbReference type="InterPro" id="IPR020843">
    <property type="entry name" value="ER"/>
</dbReference>
<dbReference type="InterPro" id="IPR050129">
    <property type="entry name" value="Zn_alcohol_dh"/>
</dbReference>
<dbReference type="InterPro" id="IPR013149">
    <property type="entry name" value="ADH-like_C"/>
</dbReference>
<dbReference type="Pfam" id="PF00107">
    <property type="entry name" value="ADH_zinc_N"/>
    <property type="match status" value="1"/>
</dbReference>
<keyword evidence="4" id="KW-0560">Oxidoreductase</keyword>
<evidence type="ECO:0000256" key="4">
    <source>
        <dbReference type="ARBA" id="ARBA00023002"/>
    </source>
</evidence>
<dbReference type="Proteomes" id="UP000053941">
    <property type="component" value="Unassembled WGS sequence"/>
</dbReference>
<evidence type="ECO:0000256" key="3">
    <source>
        <dbReference type="ARBA" id="ARBA00022833"/>
    </source>
</evidence>
<protein>
    <submittedName>
        <fullName evidence="7">Zinc-binding dehydrogenase</fullName>
    </submittedName>
</protein>
<reference evidence="7 8" key="1">
    <citation type="submission" date="2015-10" db="EMBL/GenBank/DDBJ databases">
        <title>Metagenome-Assembled Genomes uncover a global brackish microbiome.</title>
        <authorList>
            <person name="Hugerth L.W."/>
            <person name="Larsson J."/>
            <person name="Alneberg J."/>
            <person name="Lindh M.V."/>
            <person name="Legrand C."/>
            <person name="Pinhassi J."/>
            <person name="Andersson A.F."/>
        </authorList>
    </citation>
    <scope>NUCLEOTIDE SEQUENCE [LARGE SCALE GENOMIC DNA]</scope>
    <source>
        <strain evidence="7">BACL2 MAG-120802-bin41</strain>
    </source>
</reference>
<sequence>MKAGRIRISTRKFEVKEVPTPTAGLGEVRIKVGAAGVCLSDVHLLDGTLSPGYLKGDEVTIGHEVAGTIDQLGSEVSGYKVGDRVIVIAGQRNEANQITTLGFDYDGGYAEYVITKASLVVKIPDSLPFEEAAIIPDAVSTPWAAISSTAKMRAGESAAVFGIGGLGIHAVQLLKIIGCSKIIAIDPRPEAREKALKVGAHFAFDPSDEELKKHRELDAVFDFAGVASVRKQGLSLLGEMGRLVIVGIANEAITIPNDMAFTYMRTQLLGHYGSERHHTQELVEMVKHGRLKLSDSVTQILSLDQAALALETLEKKIGNPIRIVLKP</sequence>
<dbReference type="PANTHER" id="PTHR43401:SF2">
    <property type="entry name" value="L-THREONINE 3-DEHYDROGENASE"/>
    <property type="match status" value="1"/>
</dbReference>
<gene>
    <name evidence="7" type="ORF">ABR60_04400</name>
</gene>
<organism evidence="7 8">
    <name type="scientific">Actinobacteria bacterium BACL2 MAG-120802-bin41</name>
    <dbReference type="NCBI Taxonomy" id="1655568"/>
    <lineage>
        <taxon>Bacteria</taxon>
        <taxon>Bacillati</taxon>
        <taxon>Actinomycetota</taxon>
        <taxon>Actinomycetes</taxon>
        <taxon>Actinomycetes incertae sedis</taxon>
        <taxon>ac1 cluster</taxon>
    </lineage>
</organism>
<dbReference type="CDD" id="cd08254">
    <property type="entry name" value="hydroxyacyl_CoA_DH"/>
    <property type="match status" value="1"/>
</dbReference>
<evidence type="ECO:0000256" key="2">
    <source>
        <dbReference type="ARBA" id="ARBA00022723"/>
    </source>
</evidence>
<dbReference type="AlphaFoldDB" id="A0A0R2NYD1"/>
<dbReference type="EMBL" id="LIAS01000058">
    <property type="protein sequence ID" value="KRO30791.1"/>
    <property type="molecule type" value="Genomic_DNA"/>
</dbReference>
<dbReference type="InterPro" id="IPR002328">
    <property type="entry name" value="ADH_Zn_CS"/>
</dbReference>
<proteinExistence type="inferred from homology"/>
<evidence type="ECO:0000313" key="8">
    <source>
        <dbReference type="Proteomes" id="UP000053941"/>
    </source>
</evidence>
<keyword evidence="2 5" id="KW-0479">Metal-binding</keyword>
<evidence type="ECO:0000313" key="7">
    <source>
        <dbReference type="EMBL" id="KRO30791.1"/>
    </source>
</evidence>
<evidence type="ECO:0000256" key="1">
    <source>
        <dbReference type="ARBA" id="ARBA00001947"/>
    </source>
</evidence>
<dbReference type="InterPro" id="IPR036291">
    <property type="entry name" value="NAD(P)-bd_dom_sf"/>
</dbReference>
<dbReference type="Pfam" id="PF08240">
    <property type="entry name" value="ADH_N"/>
    <property type="match status" value="1"/>
</dbReference>
<dbReference type="GO" id="GO:0008270">
    <property type="term" value="F:zinc ion binding"/>
    <property type="evidence" value="ECO:0007669"/>
    <property type="project" value="InterPro"/>
</dbReference>
<dbReference type="SMART" id="SM00829">
    <property type="entry name" value="PKS_ER"/>
    <property type="match status" value="1"/>
</dbReference>
<dbReference type="InterPro" id="IPR011032">
    <property type="entry name" value="GroES-like_sf"/>
</dbReference>
<dbReference type="InterPro" id="IPR013154">
    <property type="entry name" value="ADH-like_N"/>
</dbReference>
<keyword evidence="3 5" id="KW-0862">Zinc</keyword>
<feature type="domain" description="Enoyl reductase (ER)" evidence="6">
    <location>
        <begin position="9"/>
        <end position="325"/>
    </location>
</feature>
<comment type="cofactor">
    <cofactor evidence="1 5">
        <name>Zn(2+)</name>
        <dbReference type="ChEBI" id="CHEBI:29105"/>
    </cofactor>
</comment>
<dbReference type="SUPFAM" id="SSF50129">
    <property type="entry name" value="GroES-like"/>
    <property type="match status" value="1"/>
</dbReference>